<dbReference type="EMBL" id="JBCEWA010000005">
    <property type="protein sequence ID" value="MEL5988374.1"/>
    <property type="molecule type" value="Genomic_DNA"/>
</dbReference>
<keyword evidence="1" id="KW-0812">Transmembrane</keyword>
<accession>A0ABU9LMZ4</accession>
<feature type="transmembrane region" description="Helical" evidence="1">
    <location>
        <begin position="78"/>
        <end position="95"/>
    </location>
</feature>
<name>A0ABU9LMZ4_9BACL</name>
<keyword evidence="1" id="KW-0472">Membrane</keyword>
<sequence>MDAEQRRQDRKKMNKRTRLLLGVIILSLIEIIYFYFMGKPYNYVNGLDDLIDYIIVGNIAFFVVYFVLIDGNQFRKKYMLFAAAYALLLAAPFFFHSKMPQTKVEEAQALIVRTEGGKVIKDRDYANVIKTYEGKEVYLVAVEKGDRVYRYAFDPDNQQYYSFSK</sequence>
<protein>
    <submittedName>
        <fullName evidence="2">Uncharacterized protein</fullName>
    </submittedName>
</protein>
<evidence type="ECO:0000256" key="1">
    <source>
        <dbReference type="SAM" id="Phobius"/>
    </source>
</evidence>
<keyword evidence="1" id="KW-1133">Transmembrane helix</keyword>
<proteinExistence type="predicted"/>
<evidence type="ECO:0000313" key="3">
    <source>
        <dbReference type="Proteomes" id="UP001398420"/>
    </source>
</evidence>
<keyword evidence="3" id="KW-1185">Reference proteome</keyword>
<evidence type="ECO:0000313" key="2">
    <source>
        <dbReference type="EMBL" id="MEL5988374.1"/>
    </source>
</evidence>
<gene>
    <name evidence="2" type="ORF">AAF454_08135</name>
</gene>
<reference evidence="2 3" key="1">
    <citation type="submission" date="2024-04" db="EMBL/GenBank/DDBJ databases">
        <authorList>
            <person name="Wu Y.S."/>
            <person name="Zhang L."/>
        </authorList>
    </citation>
    <scope>NUCLEOTIDE SEQUENCE [LARGE SCALE GENOMIC DNA]</scope>
    <source>
        <strain evidence="2 3">KG-01</strain>
    </source>
</reference>
<dbReference type="Proteomes" id="UP001398420">
    <property type="component" value="Unassembled WGS sequence"/>
</dbReference>
<feature type="transmembrane region" description="Helical" evidence="1">
    <location>
        <begin position="50"/>
        <end position="69"/>
    </location>
</feature>
<feature type="transmembrane region" description="Helical" evidence="1">
    <location>
        <begin position="20"/>
        <end position="38"/>
    </location>
</feature>
<comment type="caution">
    <text evidence="2">The sequence shown here is derived from an EMBL/GenBank/DDBJ whole genome shotgun (WGS) entry which is preliminary data.</text>
</comment>
<dbReference type="RefSeq" id="WP_231726977.1">
    <property type="nucleotide sequence ID" value="NZ_CP147847.1"/>
</dbReference>
<organism evidence="2 3">
    <name type="scientific">Kurthia gibsonii</name>
    <dbReference type="NCBI Taxonomy" id="33946"/>
    <lineage>
        <taxon>Bacteria</taxon>
        <taxon>Bacillati</taxon>
        <taxon>Bacillota</taxon>
        <taxon>Bacilli</taxon>
        <taxon>Bacillales</taxon>
        <taxon>Caryophanaceae</taxon>
        <taxon>Kurthia</taxon>
    </lineage>
</organism>